<gene>
    <name evidence="15" type="ORF">E8M12_00995</name>
</gene>
<dbReference type="NCBIfam" id="TIGR00177">
    <property type="entry name" value="molyb_syn"/>
    <property type="match status" value="1"/>
</dbReference>
<dbReference type="InterPro" id="IPR036425">
    <property type="entry name" value="MoaB/Mog-like_dom_sf"/>
</dbReference>
<dbReference type="Gene3D" id="3.90.105.10">
    <property type="entry name" value="Molybdopterin biosynthesis moea protein, domain 2"/>
    <property type="match status" value="1"/>
</dbReference>
<dbReference type="InterPro" id="IPR005111">
    <property type="entry name" value="MoeA_C_domain_IV"/>
</dbReference>
<evidence type="ECO:0000256" key="12">
    <source>
        <dbReference type="ARBA" id="ARBA00047317"/>
    </source>
</evidence>
<comment type="cofactor">
    <cofactor evidence="1 13">
        <name>Mg(2+)</name>
        <dbReference type="ChEBI" id="CHEBI:18420"/>
    </cofactor>
</comment>
<dbReference type="SUPFAM" id="SSF63867">
    <property type="entry name" value="MoeA C-terminal domain-like"/>
    <property type="match status" value="1"/>
</dbReference>
<dbReference type="CDD" id="cd00887">
    <property type="entry name" value="MoeA"/>
    <property type="match status" value="1"/>
</dbReference>
<evidence type="ECO:0000256" key="10">
    <source>
        <dbReference type="ARBA" id="ARBA00022842"/>
    </source>
</evidence>
<evidence type="ECO:0000256" key="5">
    <source>
        <dbReference type="ARBA" id="ARBA00013269"/>
    </source>
</evidence>
<name>A0A4U1B9G3_9GAMM</name>
<evidence type="ECO:0000313" key="16">
    <source>
        <dbReference type="Proteomes" id="UP000307999"/>
    </source>
</evidence>
<comment type="catalytic activity">
    <reaction evidence="12">
        <text>adenylyl-molybdopterin + molybdate = Mo-molybdopterin + AMP + H(+)</text>
        <dbReference type="Rhea" id="RHEA:35047"/>
        <dbReference type="ChEBI" id="CHEBI:15378"/>
        <dbReference type="ChEBI" id="CHEBI:36264"/>
        <dbReference type="ChEBI" id="CHEBI:62727"/>
        <dbReference type="ChEBI" id="CHEBI:71302"/>
        <dbReference type="ChEBI" id="CHEBI:456215"/>
        <dbReference type="EC" id="2.10.1.1"/>
    </reaction>
</comment>
<dbReference type="Pfam" id="PF03454">
    <property type="entry name" value="MoeA_C"/>
    <property type="match status" value="1"/>
</dbReference>
<evidence type="ECO:0000256" key="8">
    <source>
        <dbReference type="ARBA" id="ARBA00022679"/>
    </source>
</evidence>
<dbReference type="EC" id="2.10.1.1" evidence="5 13"/>
<dbReference type="NCBIfam" id="NF045515">
    <property type="entry name" value="Glp_gephyrin"/>
    <property type="match status" value="1"/>
</dbReference>
<dbReference type="OrthoDB" id="9804758at2"/>
<dbReference type="FunFam" id="3.40.980.10:FF:000004">
    <property type="entry name" value="Molybdopterin molybdenumtransferase"/>
    <property type="match status" value="1"/>
</dbReference>
<dbReference type="Gene3D" id="3.40.980.10">
    <property type="entry name" value="MoaB/Mog-like domain"/>
    <property type="match status" value="1"/>
</dbReference>
<evidence type="ECO:0000256" key="11">
    <source>
        <dbReference type="ARBA" id="ARBA00023150"/>
    </source>
</evidence>
<dbReference type="InterPro" id="IPR038987">
    <property type="entry name" value="MoeA-like"/>
</dbReference>
<dbReference type="SMART" id="SM00852">
    <property type="entry name" value="MoCF_biosynth"/>
    <property type="match status" value="1"/>
</dbReference>
<evidence type="ECO:0000313" key="15">
    <source>
        <dbReference type="EMBL" id="TKB47397.1"/>
    </source>
</evidence>
<evidence type="ECO:0000256" key="7">
    <source>
        <dbReference type="ARBA" id="ARBA00022505"/>
    </source>
</evidence>
<dbReference type="InterPro" id="IPR036135">
    <property type="entry name" value="MoeA_linker/N_sf"/>
</dbReference>
<dbReference type="PANTHER" id="PTHR10192">
    <property type="entry name" value="MOLYBDOPTERIN BIOSYNTHESIS PROTEIN"/>
    <property type="match status" value="1"/>
</dbReference>
<keyword evidence="11 13" id="KW-0501">Molybdenum cofactor biosynthesis</keyword>
<dbReference type="Gene3D" id="2.170.190.11">
    <property type="entry name" value="Molybdopterin biosynthesis moea protein, domain 3"/>
    <property type="match status" value="1"/>
</dbReference>
<comment type="pathway">
    <text evidence="3 13">Cofactor biosynthesis; molybdopterin biosynthesis.</text>
</comment>
<comment type="caution">
    <text evidence="15">The sequence shown here is derived from an EMBL/GenBank/DDBJ whole genome shotgun (WGS) entry which is preliminary data.</text>
</comment>
<comment type="similarity">
    <text evidence="4 13">Belongs to the MoeA family.</text>
</comment>
<dbReference type="Proteomes" id="UP000307999">
    <property type="component" value="Unassembled WGS sequence"/>
</dbReference>
<keyword evidence="8 13" id="KW-0808">Transferase</keyword>
<evidence type="ECO:0000256" key="4">
    <source>
        <dbReference type="ARBA" id="ARBA00010763"/>
    </source>
</evidence>
<dbReference type="EMBL" id="SWDB01000003">
    <property type="protein sequence ID" value="TKB47397.1"/>
    <property type="molecule type" value="Genomic_DNA"/>
</dbReference>
<evidence type="ECO:0000256" key="6">
    <source>
        <dbReference type="ARBA" id="ARBA00021108"/>
    </source>
</evidence>
<comment type="function">
    <text evidence="2 13">Catalyzes the insertion of molybdate into adenylated molybdopterin with the concomitant release of AMP.</text>
</comment>
<evidence type="ECO:0000256" key="2">
    <source>
        <dbReference type="ARBA" id="ARBA00002901"/>
    </source>
</evidence>
<dbReference type="GO" id="GO:0005829">
    <property type="term" value="C:cytosol"/>
    <property type="evidence" value="ECO:0007669"/>
    <property type="project" value="TreeGrafter"/>
</dbReference>
<dbReference type="FunFam" id="2.40.340.10:FF:000003">
    <property type="entry name" value="Molybdopterin molybdenumtransferase"/>
    <property type="match status" value="1"/>
</dbReference>
<dbReference type="Pfam" id="PF00994">
    <property type="entry name" value="MoCF_biosynth"/>
    <property type="match status" value="1"/>
</dbReference>
<dbReference type="GO" id="GO:0006777">
    <property type="term" value="P:Mo-molybdopterin cofactor biosynthetic process"/>
    <property type="evidence" value="ECO:0007669"/>
    <property type="project" value="UniProtKB-UniRule"/>
</dbReference>
<dbReference type="SUPFAM" id="SSF63882">
    <property type="entry name" value="MoeA N-terminal region -like"/>
    <property type="match status" value="1"/>
</dbReference>
<protein>
    <recommendedName>
        <fullName evidence="6 13">Molybdopterin molybdenumtransferase</fullName>
        <ecNumber evidence="5 13">2.10.1.1</ecNumber>
    </recommendedName>
</protein>
<keyword evidence="10 13" id="KW-0460">Magnesium</keyword>
<dbReference type="InterPro" id="IPR005110">
    <property type="entry name" value="MoeA_linker/N"/>
</dbReference>
<evidence type="ECO:0000256" key="9">
    <source>
        <dbReference type="ARBA" id="ARBA00022723"/>
    </source>
</evidence>
<dbReference type="GO" id="GO:0046872">
    <property type="term" value="F:metal ion binding"/>
    <property type="evidence" value="ECO:0007669"/>
    <property type="project" value="UniProtKB-UniRule"/>
</dbReference>
<evidence type="ECO:0000256" key="3">
    <source>
        <dbReference type="ARBA" id="ARBA00005046"/>
    </source>
</evidence>
<dbReference type="InterPro" id="IPR001453">
    <property type="entry name" value="MoaB/Mog_dom"/>
</dbReference>
<dbReference type="PANTHER" id="PTHR10192:SF5">
    <property type="entry name" value="GEPHYRIN"/>
    <property type="match status" value="1"/>
</dbReference>
<keyword evidence="7 13" id="KW-0500">Molybdenum</keyword>
<keyword evidence="16" id="KW-1185">Reference proteome</keyword>
<keyword evidence="9 13" id="KW-0479">Metal-binding</keyword>
<evidence type="ECO:0000256" key="1">
    <source>
        <dbReference type="ARBA" id="ARBA00001946"/>
    </source>
</evidence>
<proteinExistence type="inferred from homology"/>
<dbReference type="SUPFAM" id="SSF53218">
    <property type="entry name" value="Molybdenum cofactor biosynthesis proteins"/>
    <property type="match status" value="1"/>
</dbReference>
<dbReference type="GO" id="GO:0061599">
    <property type="term" value="F:molybdopterin molybdotransferase activity"/>
    <property type="evidence" value="ECO:0007669"/>
    <property type="project" value="UniProtKB-UniRule"/>
</dbReference>
<dbReference type="Pfam" id="PF03453">
    <property type="entry name" value="MoeA_N"/>
    <property type="match status" value="1"/>
</dbReference>
<dbReference type="AlphaFoldDB" id="A0A4U1B9G3"/>
<dbReference type="UniPathway" id="UPA00344"/>
<accession>A0A4U1B9G3</accession>
<sequence length="414" mass="43711">MTADVCASPQLLSFEQALERIDSLVSEVLQTEKVAIGQAMGRVCGKPVCSPVYVPPADNSAMDGYAFVHPGEVNPDELAFELVGESFAGHPFAGNVAPGQCVRIMTGGLVPQGCDTVLMQEDCDFDNGRVRLKRLPKPGNSIRRRGEDIDFGSEVISKGQVISAVGIGLLSSLGISTVEVSRQVKVAILASGDELKSPGEPLNSGEIYESNRISIASMLTRLGCEVLDLGIIADDPDALKAAFAKANRECDVVISSGGVSVGEADYTKHVLAEIGEIDFYKIAMKPGKPFACGKLSDSVFFGLPGNPVSALVTFMQLAVPGIEAMQGKAKQSRPGFWATAACDLRKTIGRRDFQRGVYQFNESGMPGVTSTGAQGSGILTSLAKANCFIVLAAEQGSVKAGDSVWVEPFPAWLD</sequence>
<dbReference type="Gene3D" id="2.40.340.10">
    <property type="entry name" value="MoeA, C-terminal, domain IV"/>
    <property type="match status" value="1"/>
</dbReference>
<feature type="domain" description="MoaB/Mog" evidence="14">
    <location>
        <begin position="187"/>
        <end position="324"/>
    </location>
</feature>
<organism evidence="15 16">
    <name type="scientific">Thalassotalea mangrovi</name>
    <dbReference type="NCBI Taxonomy" id="2572245"/>
    <lineage>
        <taxon>Bacteria</taxon>
        <taxon>Pseudomonadati</taxon>
        <taxon>Pseudomonadota</taxon>
        <taxon>Gammaproteobacteria</taxon>
        <taxon>Alteromonadales</taxon>
        <taxon>Colwelliaceae</taxon>
        <taxon>Thalassotalea</taxon>
    </lineage>
</organism>
<dbReference type="RefSeq" id="WP_136734208.1">
    <property type="nucleotide sequence ID" value="NZ_SWDB01000003.1"/>
</dbReference>
<evidence type="ECO:0000256" key="13">
    <source>
        <dbReference type="RuleBase" id="RU365090"/>
    </source>
</evidence>
<reference evidence="15 16" key="1">
    <citation type="submission" date="2019-04" db="EMBL/GenBank/DDBJ databases">
        <title>Thalassotalea guangxiensis sp. nov., isolated from sediment of the coastal wetland.</title>
        <authorList>
            <person name="Zheng S."/>
            <person name="Zhang D."/>
        </authorList>
    </citation>
    <scope>NUCLEOTIDE SEQUENCE [LARGE SCALE GENOMIC DNA]</scope>
    <source>
        <strain evidence="15 16">ZS-4</strain>
    </source>
</reference>
<dbReference type="InterPro" id="IPR036688">
    <property type="entry name" value="MoeA_C_domain_IV_sf"/>
</dbReference>
<evidence type="ECO:0000259" key="14">
    <source>
        <dbReference type="SMART" id="SM00852"/>
    </source>
</evidence>